<dbReference type="AlphaFoldDB" id="A0AAX6HK28"/>
<protein>
    <submittedName>
        <fullName evidence="3">Polycomb group protein EMBRYONIC FLOWER 2 isoform X2</fullName>
    </submittedName>
</protein>
<dbReference type="Proteomes" id="UP001140949">
    <property type="component" value="Unassembled WGS sequence"/>
</dbReference>
<evidence type="ECO:0000313" key="4">
    <source>
        <dbReference type="Proteomes" id="UP001140949"/>
    </source>
</evidence>
<keyword evidence="4" id="KW-1185">Reference proteome</keyword>
<evidence type="ECO:0000313" key="3">
    <source>
        <dbReference type="EMBL" id="KAJ6841396.1"/>
    </source>
</evidence>
<reference evidence="3" key="2">
    <citation type="submission" date="2023-04" db="EMBL/GenBank/DDBJ databases">
        <authorList>
            <person name="Bruccoleri R.E."/>
            <person name="Oakeley E.J."/>
            <person name="Faust A.-M."/>
            <person name="Dessus-Babus S."/>
            <person name="Altorfer M."/>
            <person name="Burckhardt D."/>
            <person name="Oertli M."/>
            <person name="Naumann U."/>
            <person name="Petersen F."/>
            <person name="Wong J."/>
        </authorList>
    </citation>
    <scope>NUCLEOTIDE SEQUENCE</scope>
    <source>
        <strain evidence="3">GSM-AAB239-AS_SAM_17_03QT</strain>
        <tissue evidence="3">Leaf</tissue>
    </source>
</reference>
<gene>
    <name evidence="2" type="ORF">M6B38_248235</name>
    <name evidence="3" type="ORF">M6B38_307585</name>
</gene>
<organism evidence="3 4">
    <name type="scientific">Iris pallida</name>
    <name type="common">Sweet iris</name>
    <dbReference type="NCBI Taxonomy" id="29817"/>
    <lineage>
        <taxon>Eukaryota</taxon>
        <taxon>Viridiplantae</taxon>
        <taxon>Streptophyta</taxon>
        <taxon>Embryophyta</taxon>
        <taxon>Tracheophyta</taxon>
        <taxon>Spermatophyta</taxon>
        <taxon>Magnoliopsida</taxon>
        <taxon>Liliopsida</taxon>
        <taxon>Asparagales</taxon>
        <taxon>Iridaceae</taxon>
        <taxon>Iridoideae</taxon>
        <taxon>Irideae</taxon>
        <taxon>Iris</taxon>
    </lineage>
</organism>
<sequence>MDDSGDLPATEVDITATEKLILQWDPIASPARSSSSDNMLSDGADCDQASRFLRVSMRSATSSTPTPPTPSAPRVSFH</sequence>
<name>A0AAX6HK28_IRIPA</name>
<proteinExistence type="predicted"/>
<comment type="caution">
    <text evidence="3">The sequence shown here is derived from an EMBL/GenBank/DDBJ whole genome shotgun (WGS) entry which is preliminary data.</text>
</comment>
<evidence type="ECO:0000256" key="1">
    <source>
        <dbReference type="SAM" id="MobiDB-lite"/>
    </source>
</evidence>
<dbReference type="EMBL" id="JANAVB010008661">
    <property type="protein sequence ID" value="KAJ6841396.1"/>
    <property type="molecule type" value="Genomic_DNA"/>
</dbReference>
<feature type="region of interest" description="Disordered" evidence="1">
    <location>
        <begin position="28"/>
        <end position="78"/>
    </location>
</feature>
<evidence type="ECO:0000313" key="2">
    <source>
        <dbReference type="EMBL" id="KAJ6790845.1"/>
    </source>
</evidence>
<reference evidence="3" key="1">
    <citation type="journal article" date="2023" name="GigaByte">
        <title>Genome assembly of the bearded iris, Iris pallida Lam.</title>
        <authorList>
            <person name="Bruccoleri R.E."/>
            <person name="Oakeley E.J."/>
            <person name="Faust A.M.E."/>
            <person name="Altorfer M."/>
            <person name="Dessus-Babus S."/>
            <person name="Burckhardt D."/>
            <person name="Oertli M."/>
            <person name="Naumann U."/>
            <person name="Petersen F."/>
            <person name="Wong J."/>
        </authorList>
    </citation>
    <scope>NUCLEOTIDE SEQUENCE</scope>
    <source>
        <strain evidence="3">GSM-AAB239-AS_SAM_17_03QT</strain>
    </source>
</reference>
<dbReference type="EMBL" id="JANAVB010045017">
    <property type="protein sequence ID" value="KAJ6790845.1"/>
    <property type="molecule type" value="Genomic_DNA"/>
</dbReference>
<accession>A0AAX6HK28</accession>